<dbReference type="PANTHER" id="PTHR15071:SF0">
    <property type="entry name" value="MANNOSE 6-PHOSPHATE RECEPTOR-LIKE PROTEIN 1"/>
    <property type="match status" value="1"/>
</dbReference>
<keyword evidence="3" id="KW-0732">Signal</keyword>
<feature type="transmembrane region" description="Helical" evidence="2">
    <location>
        <begin position="207"/>
        <end position="226"/>
    </location>
</feature>
<dbReference type="EMBL" id="CALNXK010000163">
    <property type="protein sequence ID" value="CAH3171315.1"/>
    <property type="molecule type" value="Genomic_DNA"/>
</dbReference>
<dbReference type="Proteomes" id="UP001159405">
    <property type="component" value="Unassembled WGS sequence"/>
</dbReference>
<sequence>MRVVLRLMSCLLVFTSLRKLKGAKAGNMTRPNAHVIPPADKDCVGYDLDGKIYNLAALERKDAKPRFWVVSGDWNYTYNPCRPFSQGTKQTSDCFGDVAVCMGTVNKARYQLIGTQSSFHYGFNKETNTPQLVYTNTESFPNRKVIVDLKCDPSKKTPEEALFEYISDTKGIWRFLLTSICSCPDGCPSDPDDPSSQTGGGVNKLEYIIPLGALSGIILVVPALYYRKRIWRYIRRRPAEEDDDERQPVIHGNGVEDYGARPEDLQNAPCPPGGSSGSNNPRDNINNELSRARHGNIERLYPSLTATINFKCDPSLKRIKDAKFEIIHDNWPAAMTFQVTHKCACPNGCQPSRLTDEQIYIIFGTLSVVAIAGPLIVYFCTKRYDRHQQQPLHREQNGADNDGRRHGRNDDFDDCRDNVVPDHFEHQEEEDDEVNFHNKFCATSNEGAAIANDNNLNSLIRSQRSYSNISRANKDDFNIRSKKHYYKQ</sequence>
<evidence type="ECO:0000256" key="2">
    <source>
        <dbReference type="SAM" id="Phobius"/>
    </source>
</evidence>
<keyword evidence="2" id="KW-0472">Membrane</keyword>
<organism evidence="4 5">
    <name type="scientific">Porites lobata</name>
    <dbReference type="NCBI Taxonomy" id="104759"/>
    <lineage>
        <taxon>Eukaryota</taxon>
        <taxon>Metazoa</taxon>
        <taxon>Cnidaria</taxon>
        <taxon>Anthozoa</taxon>
        <taxon>Hexacorallia</taxon>
        <taxon>Scleractinia</taxon>
        <taxon>Fungiina</taxon>
        <taxon>Poritidae</taxon>
        <taxon>Porites</taxon>
    </lineage>
</organism>
<evidence type="ECO:0000313" key="4">
    <source>
        <dbReference type="EMBL" id="CAH3171315.1"/>
    </source>
</evidence>
<comment type="caution">
    <text evidence="4">The sequence shown here is derived from an EMBL/GenBank/DDBJ whole genome shotgun (WGS) entry which is preliminary data.</text>
</comment>
<gene>
    <name evidence="4" type="ORF">PLOB_00011870</name>
</gene>
<keyword evidence="5" id="KW-1185">Reference proteome</keyword>
<feature type="chain" id="PRO_5046852138" evidence="3">
    <location>
        <begin position="26"/>
        <end position="488"/>
    </location>
</feature>
<proteinExistence type="predicted"/>
<protein>
    <submittedName>
        <fullName evidence="4">Uncharacterized protein</fullName>
    </submittedName>
</protein>
<feature type="compositionally biased region" description="Polar residues" evidence="1">
    <location>
        <begin position="277"/>
        <end position="287"/>
    </location>
</feature>
<reference evidence="4 5" key="1">
    <citation type="submission" date="2022-05" db="EMBL/GenBank/DDBJ databases">
        <authorList>
            <consortium name="Genoscope - CEA"/>
            <person name="William W."/>
        </authorList>
    </citation>
    <scope>NUCLEOTIDE SEQUENCE [LARGE SCALE GENOMIC DNA]</scope>
</reference>
<feature type="transmembrane region" description="Helical" evidence="2">
    <location>
        <begin position="359"/>
        <end position="379"/>
    </location>
</feature>
<evidence type="ECO:0000313" key="5">
    <source>
        <dbReference type="Proteomes" id="UP001159405"/>
    </source>
</evidence>
<dbReference type="InterPro" id="IPR009011">
    <property type="entry name" value="Man6P_isomerase_rcpt-bd_dom_sf"/>
</dbReference>
<feature type="region of interest" description="Disordered" evidence="1">
    <location>
        <begin position="241"/>
        <end position="287"/>
    </location>
</feature>
<evidence type="ECO:0000256" key="1">
    <source>
        <dbReference type="SAM" id="MobiDB-lite"/>
    </source>
</evidence>
<feature type="region of interest" description="Disordered" evidence="1">
    <location>
        <begin position="389"/>
        <end position="419"/>
    </location>
</feature>
<keyword evidence="2" id="KW-0812">Transmembrane</keyword>
<dbReference type="PANTHER" id="PTHR15071">
    <property type="entry name" value="MANNOSE-6-PHOSPHATE RECEPTOR FAMILY MEMBER"/>
    <property type="match status" value="1"/>
</dbReference>
<keyword evidence="2" id="KW-1133">Transmembrane helix</keyword>
<evidence type="ECO:0000256" key="3">
    <source>
        <dbReference type="SAM" id="SignalP"/>
    </source>
</evidence>
<dbReference type="SUPFAM" id="SSF50911">
    <property type="entry name" value="Mannose 6-phosphate receptor domain"/>
    <property type="match status" value="1"/>
</dbReference>
<dbReference type="Gene3D" id="2.70.130.10">
    <property type="entry name" value="Mannose-6-phosphate receptor binding domain"/>
    <property type="match status" value="1"/>
</dbReference>
<name>A0ABN8QZT9_9CNID</name>
<feature type="signal peptide" evidence="3">
    <location>
        <begin position="1"/>
        <end position="25"/>
    </location>
</feature>
<dbReference type="SMART" id="SM01404">
    <property type="entry name" value="CIMR"/>
    <property type="match status" value="1"/>
</dbReference>
<accession>A0ABN8QZT9</accession>